<dbReference type="PANTHER" id="PTHR43749:SF2">
    <property type="entry name" value="RNA-SPLICING LIGASE RTCB"/>
    <property type="match status" value="1"/>
</dbReference>
<feature type="binding site" evidence="11">
    <location>
        <position position="185"/>
    </location>
    <ligand>
        <name>Mn(2+)</name>
        <dbReference type="ChEBI" id="CHEBI:29035"/>
        <label>2</label>
    </ligand>
</feature>
<keyword evidence="2 12" id="KW-0436">Ligase</keyword>
<dbReference type="Proteomes" id="UP000646426">
    <property type="component" value="Unassembled WGS sequence"/>
</dbReference>
<dbReference type="GO" id="GO:0006396">
    <property type="term" value="P:RNA processing"/>
    <property type="evidence" value="ECO:0007669"/>
    <property type="project" value="InterPro"/>
</dbReference>
<feature type="binding site" evidence="11">
    <location>
        <position position="74"/>
    </location>
    <ligand>
        <name>Mn(2+)</name>
        <dbReference type="ChEBI" id="CHEBI:29035"/>
        <label>1</label>
    </ligand>
</feature>
<feature type="binding site" evidence="10">
    <location>
        <begin position="332"/>
        <end position="335"/>
    </location>
    <ligand>
        <name>GMP</name>
        <dbReference type="ChEBI" id="CHEBI:58115"/>
    </ligand>
</feature>
<name>A0A918SUZ7_9GAMM</name>
<feature type="active site" description="GMP-histidine intermediate" evidence="9">
    <location>
        <position position="332"/>
    </location>
</feature>
<dbReference type="GO" id="GO:0003909">
    <property type="term" value="F:DNA ligase activity"/>
    <property type="evidence" value="ECO:0007669"/>
    <property type="project" value="TreeGrafter"/>
</dbReference>
<evidence type="ECO:0000256" key="4">
    <source>
        <dbReference type="ARBA" id="ARBA00022741"/>
    </source>
</evidence>
<dbReference type="Pfam" id="PF01139">
    <property type="entry name" value="RtcB"/>
    <property type="match status" value="1"/>
</dbReference>
<evidence type="ECO:0000256" key="5">
    <source>
        <dbReference type="ARBA" id="ARBA00022800"/>
    </source>
</evidence>
<proteinExistence type="predicted"/>
<dbReference type="GO" id="GO:0042245">
    <property type="term" value="P:RNA repair"/>
    <property type="evidence" value="ECO:0007669"/>
    <property type="project" value="UniProtKB-KW"/>
</dbReference>
<dbReference type="InterPro" id="IPR001233">
    <property type="entry name" value="RtcB"/>
</dbReference>
<dbReference type="EMBL" id="BMYD01000001">
    <property type="protein sequence ID" value="GHA72658.1"/>
    <property type="molecule type" value="Genomic_DNA"/>
</dbReference>
<evidence type="ECO:0000256" key="6">
    <source>
        <dbReference type="ARBA" id="ARBA00023134"/>
    </source>
</evidence>
<feature type="binding site" evidence="10">
    <location>
        <begin position="308"/>
        <end position="311"/>
    </location>
    <ligand>
        <name>GMP</name>
        <dbReference type="ChEBI" id="CHEBI:58115"/>
    </ligand>
</feature>
<accession>A0A918SUZ7</accession>
<keyword evidence="5" id="KW-0692">RNA repair</keyword>
<feature type="binding site" evidence="11">
    <location>
        <position position="168"/>
    </location>
    <ligand>
        <name>Mn(2+)</name>
        <dbReference type="ChEBI" id="CHEBI:29035"/>
        <label>1</label>
    </ligand>
</feature>
<comment type="catalytic activity">
    <reaction evidence="8">
        <text>a 3'-end 3'-phospho-ribonucleotide-RNA + a 5'-end dephospho-ribonucleoside-RNA + GTP = a ribonucleotidyl-ribonucleotide-RNA + GMP + diphosphate</text>
        <dbReference type="Rhea" id="RHEA:68076"/>
        <dbReference type="Rhea" id="RHEA-COMP:10463"/>
        <dbReference type="Rhea" id="RHEA-COMP:13936"/>
        <dbReference type="Rhea" id="RHEA-COMP:17355"/>
        <dbReference type="ChEBI" id="CHEBI:33019"/>
        <dbReference type="ChEBI" id="CHEBI:37565"/>
        <dbReference type="ChEBI" id="CHEBI:58115"/>
        <dbReference type="ChEBI" id="CHEBI:83062"/>
        <dbReference type="ChEBI" id="CHEBI:138284"/>
        <dbReference type="ChEBI" id="CHEBI:173118"/>
        <dbReference type="EC" id="6.5.1.8"/>
    </reaction>
</comment>
<dbReference type="Gene3D" id="3.90.1860.10">
    <property type="entry name" value="tRNA-splicing ligase RtcB"/>
    <property type="match status" value="1"/>
</dbReference>
<dbReference type="PROSITE" id="PS01288">
    <property type="entry name" value="UPF0027"/>
    <property type="match status" value="1"/>
</dbReference>
<keyword evidence="4 10" id="KW-0547">Nucleotide-binding</keyword>
<gene>
    <name evidence="12" type="primary">rtcB</name>
    <name evidence="12" type="ORF">GCM10007067_06490</name>
</gene>
<dbReference type="EC" id="6.5.1.8" evidence="1"/>
<feature type="binding site" evidence="10">
    <location>
        <begin position="167"/>
        <end position="171"/>
    </location>
    <ligand>
        <name>GMP</name>
        <dbReference type="ChEBI" id="CHEBI:58115"/>
    </ligand>
</feature>
<dbReference type="AlphaFoldDB" id="A0A918SUZ7"/>
<evidence type="ECO:0000256" key="3">
    <source>
        <dbReference type="ARBA" id="ARBA00022723"/>
    </source>
</evidence>
<keyword evidence="13" id="KW-1185">Reference proteome</keyword>
<dbReference type="GO" id="GO:0005525">
    <property type="term" value="F:GTP binding"/>
    <property type="evidence" value="ECO:0007669"/>
    <property type="project" value="UniProtKB-KW"/>
</dbReference>
<reference evidence="12" key="2">
    <citation type="submission" date="2020-09" db="EMBL/GenBank/DDBJ databases">
        <authorList>
            <person name="Sun Q."/>
            <person name="Kim S."/>
        </authorList>
    </citation>
    <scope>NUCLEOTIDE SEQUENCE</scope>
    <source>
        <strain evidence="12">KCTC 23077</strain>
    </source>
</reference>
<comment type="caution">
    <text evidence="12">The sequence shown here is derived from an EMBL/GenBank/DDBJ whole genome shotgun (WGS) entry which is preliminary data.</text>
</comment>
<feature type="binding site" evidence="10">
    <location>
        <position position="402"/>
    </location>
    <ligand>
        <name>GMP</name>
        <dbReference type="ChEBI" id="CHEBI:58115"/>
    </ligand>
</feature>
<protein>
    <recommendedName>
        <fullName evidence="1">3'-phosphate/5'-hydroxy nucleic acid ligase</fullName>
        <ecNumber evidence="1">6.5.1.8</ecNumber>
    </recommendedName>
</protein>
<evidence type="ECO:0000256" key="8">
    <source>
        <dbReference type="ARBA" id="ARBA00047746"/>
    </source>
</evidence>
<sequence>MQLIDEQGHAPIKAWVDGVPVEPEALQQLRNIASLPFIHSHVAAMPDVHFGLGATVGSVIATKGAIVPAAVGVDIGCGMMAVRTSLTADDLPDSLAPLRSDIERAVPHGIVNTPGRHDRGSWAKVPDSAGRRWKSLQARFDAIEKRHPQIRMKHSPAKQLGSLGGGNHFIELCLDESQRVWVMLHSGSRGVGNRIGTYFIERAREEMLRQNVHLPDRDLAYLREGSASFDDYCDALEFAQVYAAENRRQMMDTVLAAIRRQLPTFTLDKHAVNCHHNYVSRERHFGEDVLVTRKGAVSAREGELGIIPGSMGARSFIVRGKGNAESFCSCSHGAGRVMSRTKAKATISLDEHVAATRGVECRKDAGVIDESPRAYKDIEAVMAAQSDLVSVEHTLRQVVCVKG</sequence>
<evidence type="ECO:0000256" key="9">
    <source>
        <dbReference type="PIRSR" id="PIRSR601233-1"/>
    </source>
</evidence>
<comment type="cofactor">
    <cofactor evidence="11">
        <name>Mn(2+)</name>
        <dbReference type="ChEBI" id="CHEBI:29035"/>
    </cofactor>
    <text evidence="11">Binds 2 manganese ions per subunit.</text>
</comment>
<dbReference type="GO" id="GO:0006281">
    <property type="term" value="P:DNA repair"/>
    <property type="evidence" value="ECO:0007669"/>
    <property type="project" value="TreeGrafter"/>
</dbReference>
<evidence type="ECO:0000256" key="11">
    <source>
        <dbReference type="PIRSR" id="PIRSR601233-3"/>
    </source>
</evidence>
<feature type="binding site" evidence="10">
    <location>
        <position position="315"/>
    </location>
    <ligand>
        <name>GMP</name>
        <dbReference type="ChEBI" id="CHEBI:58115"/>
    </ligand>
</feature>
<dbReference type="InterPro" id="IPR036025">
    <property type="entry name" value="RtcB-like_sf"/>
</dbReference>
<evidence type="ECO:0000256" key="1">
    <source>
        <dbReference type="ARBA" id="ARBA00012726"/>
    </source>
</evidence>
<dbReference type="GO" id="GO:0030145">
    <property type="term" value="F:manganese ion binding"/>
    <property type="evidence" value="ECO:0007669"/>
    <property type="project" value="TreeGrafter"/>
</dbReference>
<keyword evidence="3 11" id="KW-0479">Metal-binding</keyword>
<dbReference type="InterPro" id="IPR052915">
    <property type="entry name" value="RtcB-like"/>
</dbReference>
<feature type="binding site" evidence="10">
    <location>
        <begin position="276"/>
        <end position="277"/>
    </location>
    <ligand>
        <name>GMP</name>
        <dbReference type="ChEBI" id="CHEBI:58115"/>
    </ligand>
</feature>
<reference evidence="12" key="1">
    <citation type="journal article" date="2014" name="Int. J. Syst. Evol. Microbiol.">
        <title>Complete genome sequence of Corynebacterium casei LMG S-19264T (=DSM 44701T), isolated from a smear-ripened cheese.</title>
        <authorList>
            <consortium name="US DOE Joint Genome Institute (JGI-PGF)"/>
            <person name="Walter F."/>
            <person name="Albersmeier A."/>
            <person name="Kalinowski J."/>
            <person name="Ruckert C."/>
        </authorList>
    </citation>
    <scope>NUCLEOTIDE SEQUENCE</scope>
    <source>
        <strain evidence="12">KCTC 23077</strain>
    </source>
</reference>
<feature type="binding site" evidence="11">
    <location>
        <position position="276"/>
    </location>
    <ligand>
        <name>Mn(2+)</name>
        <dbReference type="ChEBI" id="CHEBI:29035"/>
        <label>2</label>
    </ligand>
</feature>
<organism evidence="12 13">
    <name type="scientific">Cognatilysobacter bugurensis</name>
    <dbReference type="NCBI Taxonomy" id="543356"/>
    <lineage>
        <taxon>Bacteria</taxon>
        <taxon>Pseudomonadati</taxon>
        <taxon>Pseudomonadota</taxon>
        <taxon>Gammaproteobacteria</taxon>
        <taxon>Lysobacterales</taxon>
        <taxon>Lysobacteraceae</taxon>
        <taxon>Cognatilysobacter</taxon>
    </lineage>
</organism>
<dbReference type="PANTHER" id="PTHR43749">
    <property type="entry name" value="RNA-SPLICING LIGASE RTCB"/>
    <property type="match status" value="1"/>
</dbReference>
<evidence type="ECO:0000256" key="7">
    <source>
        <dbReference type="ARBA" id="ARBA00023211"/>
    </source>
</evidence>
<dbReference type="RefSeq" id="WP_229792291.1">
    <property type="nucleotide sequence ID" value="NZ_BMYD01000001.1"/>
</dbReference>
<dbReference type="GO" id="GO:0170057">
    <property type="term" value="F:RNA ligase (GTP) activity"/>
    <property type="evidence" value="ECO:0007669"/>
    <property type="project" value="UniProtKB-EC"/>
</dbReference>
<evidence type="ECO:0000256" key="2">
    <source>
        <dbReference type="ARBA" id="ARBA00022598"/>
    </source>
</evidence>
<dbReference type="SUPFAM" id="SSF103365">
    <property type="entry name" value="Hypothetical protein PH1602"/>
    <property type="match status" value="1"/>
</dbReference>
<evidence type="ECO:0000256" key="10">
    <source>
        <dbReference type="PIRSR" id="PIRSR601233-2"/>
    </source>
</evidence>
<evidence type="ECO:0000313" key="13">
    <source>
        <dbReference type="Proteomes" id="UP000646426"/>
    </source>
</evidence>
<evidence type="ECO:0000313" key="12">
    <source>
        <dbReference type="EMBL" id="GHA72658.1"/>
    </source>
</evidence>
<keyword evidence="6 10" id="KW-0342">GTP-binding</keyword>
<keyword evidence="7 11" id="KW-0464">Manganese</keyword>